<evidence type="ECO:0000256" key="3">
    <source>
        <dbReference type="ARBA" id="ARBA00022500"/>
    </source>
</evidence>
<gene>
    <name evidence="14" type="ORF">DTL3_0823</name>
</gene>
<evidence type="ECO:0000256" key="10">
    <source>
        <dbReference type="SAM" id="Coils"/>
    </source>
</evidence>
<protein>
    <submittedName>
        <fullName evidence="14">Methyl-accepting chemotaxis sensory transducer</fullName>
    </submittedName>
</protein>
<dbReference type="Pfam" id="PF00672">
    <property type="entry name" value="HAMP"/>
    <property type="match status" value="1"/>
</dbReference>
<keyword evidence="3" id="KW-0145">Chemotaxis</keyword>
<evidence type="ECO:0000259" key="12">
    <source>
        <dbReference type="PROSITE" id="PS50111"/>
    </source>
</evidence>
<evidence type="ECO:0000256" key="2">
    <source>
        <dbReference type="ARBA" id="ARBA00022475"/>
    </source>
</evidence>
<dbReference type="OrthoDB" id="43680at2"/>
<reference evidence="15" key="1">
    <citation type="submission" date="2014-11" db="EMBL/GenBank/DDBJ databases">
        <authorList>
            <person name="Wibberg D."/>
        </authorList>
    </citation>
    <scope>NUCLEOTIDE SEQUENCE [LARGE SCALE GENOMIC DNA]</scope>
    <source>
        <strain evidence="15">L3</strain>
    </source>
</reference>
<dbReference type="Gene3D" id="3.30.450.20">
    <property type="entry name" value="PAS domain"/>
    <property type="match status" value="1"/>
</dbReference>
<evidence type="ECO:0000256" key="11">
    <source>
        <dbReference type="SAM" id="Phobius"/>
    </source>
</evidence>
<keyword evidence="15" id="KW-1185">Reference proteome</keyword>
<dbReference type="SUPFAM" id="SSF58104">
    <property type="entry name" value="Methyl-accepting chemotaxis protein (MCP) signaling domain"/>
    <property type="match status" value="1"/>
</dbReference>
<dbReference type="GO" id="GO:0006935">
    <property type="term" value="P:chemotaxis"/>
    <property type="evidence" value="ECO:0007669"/>
    <property type="project" value="UniProtKB-KW"/>
</dbReference>
<dbReference type="STRING" id="1006576.DTL3_0823"/>
<feature type="coiled-coil region" evidence="10">
    <location>
        <begin position="632"/>
        <end position="687"/>
    </location>
</feature>
<feature type="domain" description="Methyl-accepting transducer" evidence="12">
    <location>
        <begin position="400"/>
        <end position="636"/>
    </location>
</feature>
<feature type="domain" description="HAMP" evidence="13">
    <location>
        <begin position="329"/>
        <end position="381"/>
    </location>
</feature>
<dbReference type="CDD" id="cd11386">
    <property type="entry name" value="MCP_signal"/>
    <property type="match status" value="1"/>
</dbReference>
<keyword evidence="6 11" id="KW-0472">Membrane</keyword>
<keyword evidence="7 9" id="KW-0807">Transducer</keyword>
<dbReference type="PROSITE" id="PS50885">
    <property type="entry name" value="HAMP"/>
    <property type="match status" value="1"/>
</dbReference>
<dbReference type="InterPro" id="IPR004089">
    <property type="entry name" value="MCPsignal_dom"/>
</dbReference>
<dbReference type="InterPro" id="IPR003660">
    <property type="entry name" value="HAMP_dom"/>
</dbReference>
<dbReference type="RefSeq" id="WP_045087645.1">
    <property type="nucleotide sequence ID" value="NZ_LN824141.1"/>
</dbReference>
<evidence type="ECO:0000256" key="7">
    <source>
        <dbReference type="ARBA" id="ARBA00023224"/>
    </source>
</evidence>
<evidence type="ECO:0000256" key="5">
    <source>
        <dbReference type="ARBA" id="ARBA00022989"/>
    </source>
</evidence>
<dbReference type="Pfam" id="PF00015">
    <property type="entry name" value="MCPsignal"/>
    <property type="match status" value="1"/>
</dbReference>
<keyword evidence="10" id="KW-0175">Coiled coil</keyword>
<comment type="similarity">
    <text evidence="8">Belongs to the methyl-accepting chemotaxis (MCP) protein family.</text>
</comment>
<organism evidence="14 15">
    <name type="scientific">Defluviitoga tunisiensis</name>
    <dbReference type="NCBI Taxonomy" id="1006576"/>
    <lineage>
        <taxon>Bacteria</taxon>
        <taxon>Thermotogati</taxon>
        <taxon>Thermotogota</taxon>
        <taxon>Thermotogae</taxon>
        <taxon>Petrotogales</taxon>
        <taxon>Petrotogaceae</taxon>
        <taxon>Defluviitoga</taxon>
    </lineage>
</organism>
<evidence type="ECO:0000256" key="6">
    <source>
        <dbReference type="ARBA" id="ARBA00023136"/>
    </source>
</evidence>
<accession>A0A0C7NQG2</accession>
<dbReference type="SMART" id="SM00283">
    <property type="entry name" value="MA"/>
    <property type="match status" value="1"/>
</dbReference>
<dbReference type="PROSITE" id="PS50111">
    <property type="entry name" value="CHEMOTAXIS_TRANSDUC_2"/>
    <property type="match status" value="1"/>
</dbReference>
<dbReference type="Gene3D" id="6.10.340.10">
    <property type="match status" value="1"/>
</dbReference>
<keyword evidence="4 11" id="KW-0812">Transmembrane</keyword>
<name>A0A0C7NQG2_DEFTU</name>
<dbReference type="PANTHER" id="PTHR32089:SF112">
    <property type="entry name" value="LYSOZYME-LIKE PROTEIN-RELATED"/>
    <property type="match status" value="1"/>
</dbReference>
<evidence type="ECO:0000256" key="8">
    <source>
        <dbReference type="ARBA" id="ARBA00029447"/>
    </source>
</evidence>
<evidence type="ECO:0000313" key="14">
    <source>
        <dbReference type="EMBL" id="CEP78132.1"/>
    </source>
</evidence>
<evidence type="ECO:0000313" key="15">
    <source>
        <dbReference type="Proteomes" id="UP000032809"/>
    </source>
</evidence>
<dbReference type="AlphaFoldDB" id="A0A0C7NQG2"/>
<sequence>MKKISTKIILTSVLLVLSFLILVSFITIFQASSLLENYALESVKNLTSSIASNLNSQIKIIEITIDSFADSAFLGFDPFLASFSNAEVVRFMDKVKNVPKDYSLKLDGNVSTFIVFNPDMLSTKELYSLFYIKKDDQTIKNEFLKYDETFTPENEKLKWFFHAKEQNMGVWSNIYYDDYLGSNVITYSKPYVDEKSGTLVGVVGASFPVEFFSSQVGDISNYKDSYAFILDNQLNVIFHPKYDTSTNLQKEFEEYIEIIKSEKQGNFKKEIDKETYLSNYETLTNGWFVFLELPEKVVYEKMNKLIFVILLITFIGIGLAIVISYFVGKNIAKPIRELSKTLVKVGEGNLNVYFETKAKDEVGEMAESFNKMLDKFREAISAVKDTSNRLNRSSTELNELSNLSQKISKEVLEKTEKIEIVSEESASSVEEMTSGIEEIASSAQGLASAAQELANLADGTQKEANKGIQSIENIVKKIDEGSKQSIDTQKIVENLLTKADNIEKIIYSINAITEQTNLLALNAAIEAARAGEAGRGFAVVAEEIRKLAENSSQATNEIASILEELKNGTIEVNKSTEKTVNTITEINEEAQKISVQFSLIQNEINKMITEVENVTAGSQQQSASTQEMSTSAERIARTVNEINEQIKEIRESIEQQTKSAYTLSQKARELEILSENLNEEISRFKMK</sequence>
<proteinExistence type="inferred from homology"/>
<dbReference type="EMBL" id="LN824141">
    <property type="protein sequence ID" value="CEP78132.1"/>
    <property type="molecule type" value="Genomic_DNA"/>
</dbReference>
<dbReference type="Proteomes" id="UP000032809">
    <property type="component" value="Chromosome I"/>
</dbReference>
<dbReference type="Pfam" id="PF02743">
    <property type="entry name" value="dCache_1"/>
    <property type="match status" value="1"/>
</dbReference>
<dbReference type="CDD" id="cd06225">
    <property type="entry name" value="HAMP"/>
    <property type="match status" value="1"/>
</dbReference>
<evidence type="ECO:0000256" key="9">
    <source>
        <dbReference type="PROSITE-ProRule" id="PRU00284"/>
    </source>
</evidence>
<dbReference type="PANTHER" id="PTHR32089">
    <property type="entry name" value="METHYL-ACCEPTING CHEMOTAXIS PROTEIN MCPB"/>
    <property type="match status" value="1"/>
</dbReference>
<dbReference type="HOGENOM" id="CLU_000445_107_19_0"/>
<dbReference type="InterPro" id="IPR033479">
    <property type="entry name" value="dCache_1"/>
</dbReference>
<dbReference type="CDD" id="cd12912">
    <property type="entry name" value="PDC2_MCP_like"/>
    <property type="match status" value="1"/>
</dbReference>
<keyword evidence="5 11" id="KW-1133">Transmembrane helix</keyword>
<evidence type="ECO:0000256" key="1">
    <source>
        <dbReference type="ARBA" id="ARBA00004651"/>
    </source>
</evidence>
<keyword evidence="2" id="KW-1003">Cell membrane</keyword>
<comment type="subcellular location">
    <subcellularLocation>
        <location evidence="1">Cell membrane</location>
        <topology evidence="1">Multi-pass membrane protein</topology>
    </subcellularLocation>
</comment>
<dbReference type="GO" id="GO:0007165">
    <property type="term" value="P:signal transduction"/>
    <property type="evidence" value="ECO:0007669"/>
    <property type="project" value="UniProtKB-KW"/>
</dbReference>
<evidence type="ECO:0000259" key="13">
    <source>
        <dbReference type="PROSITE" id="PS50885"/>
    </source>
</evidence>
<dbReference type="SMART" id="SM00304">
    <property type="entry name" value="HAMP"/>
    <property type="match status" value="1"/>
</dbReference>
<dbReference type="KEGG" id="dtn:DTL3_0823"/>
<evidence type="ECO:0000256" key="4">
    <source>
        <dbReference type="ARBA" id="ARBA00022692"/>
    </source>
</evidence>
<dbReference type="Gene3D" id="1.10.287.950">
    <property type="entry name" value="Methyl-accepting chemotaxis protein"/>
    <property type="match status" value="1"/>
</dbReference>
<dbReference type="GO" id="GO:0005886">
    <property type="term" value="C:plasma membrane"/>
    <property type="evidence" value="ECO:0007669"/>
    <property type="project" value="UniProtKB-SubCell"/>
</dbReference>
<feature type="transmembrane region" description="Helical" evidence="11">
    <location>
        <begin position="305"/>
        <end position="327"/>
    </location>
</feature>